<evidence type="ECO:0000256" key="8">
    <source>
        <dbReference type="ARBA" id="ARBA00022840"/>
    </source>
</evidence>
<proteinExistence type="inferred from homology"/>
<protein>
    <recommendedName>
        <fullName evidence="4">2-amino-4-hydroxy-6-hydroxymethyldihydropteridine pyrophosphokinase</fullName>
        <ecNumber evidence="3">2.7.6.3</ecNumber>
    </recommendedName>
    <alternativeName>
        <fullName evidence="11">6-hydroxymethyl-7,8-dihydropterin pyrophosphokinase</fullName>
    </alternativeName>
    <alternativeName>
        <fullName evidence="12">7,8-dihydro-6-hydroxymethylpterin-pyrophosphokinase</fullName>
    </alternativeName>
</protein>
<dbReference type="GO" id="GO:0003848">
    <property type="term" value="F:2-amino-4-hydroxy-6-hydroxymethyldihydropteridine diphosphokinase activity"/>
    <property type="evidence" value="ECO:0007669"/>
    <property type="project" value="UniProtKB-EC"/>
</dbReference>
<keyword evidence="6" id="KW-0547">Nucleotide-binding</keyword>
<comment type="caution">
    <text evidence="14">The sequence shown here is derived from an EMBL/GenBank/DDBJ whole genome shotgun (WGS) entry which is preliminary data.</text>
</comment>
<keyword evidence="9" id="KW-0289">Folate biosynthesis</keyword>
<evidence type="ECO:0000256" key="10">
    <source>
        <dbReference type="ARBA" id="ARBA00029409"/>
    </source>
</evidence>
<evidence type="ECO:0000256" key="3">
    <source>
        <dbReference type="ARBA" id="ARBA00013253"/>
    </source>
</evidence>
<evidence type="ECO:0000313" key="14">
    <source>
        <dbReference type="EMBL" id="MBB6576955.1"/>
    </source>
</evidence>
<dbReference type="NCBIfam" id="TIGR01498">
    <property type="entry name" value="folK"/>
    <property type="match status" value="1"/>
</dbReference>
<evidence type="ECO:0000256" key="4">
    <source>
        <dbReference type="ARBA" id="ARBA00016218"/>
    </source>
</evidence>
<evidence type="ECO:0000259" key="13">
    <source>
        <dbReference type="PROSITE" id="PS00794"/>
    </source>
</evidence>
<comment type="similarity">
    <text evidence="2">Belongs to the HPPK family.</text>
</comment>
<keyword evidence="15" id="KW-1185">Reference proteome</keyword>
<dbReference type="Pfam" id="PF01288">
    <property type="entry name" value="HPPK"/>
    <property type="match status" value="1"/>
</dbReference>
<dbReference type="Proteomes" id="UP000562492">
    <property type="component" value="Unassembled WGS sequence"/>
</dbReference>
<evidence type="ECO:0000256" key="6">
    <source>
        <dbReference type="ARBA" id="ARBA00022741"/>
    </source>
</evidence>
<evidence type="ECO:0000256" key="5">
    <source>
        <dbReference type="ARBA" id="ARBA00022679"/>
    </source>
</evidence>
<evidence type="ECO:0000256" key="7">
    <source>
        <dbReference type="ARBA" id="ARBA00022777"/>
    </source>
</evidence>
<dbReference type="InterPro" id="IPR000550">
    <property type="entry name" value="Hppk"/>
</dbReference>
<accession>A0ABR6RCR2</accession>
<dbReference type="PANTHER" id="PTHR43071:SF1">
    <property type="entry name" value="2-AMINO-4-HYDROXY-6-HYDROXYMETHYLDIHYDROPTERIDINE PYROPHOSPHOKINASE"/>
    <property type="match status" value="1"/>
</dbReference>
<evidence type="ECO:0000256" key="1">
    <source>
        <dbReference type="ARBA" id="ARBA00005051"/>
    </source>
</evidence>
<dbReference type="EC" id="2.7.6.3" evidence="3"/>
<comment type="pathway">
    <text evidence="1">Cofactor biosynthesis; tetrahydrofolate biosynthesis; 2-amino-4-hydroxy-6-hydroxymethyl-7,8-dihydropteridine diphosphate from 7,8-dihydroneopterin triphosphate: step 4/4.</text>
</comment>
<gene>
    <name evidence="14" type="ORF">HNP33_001005</name>
</gene>
<dbReference type="InterPro" id="IPR035907">
    <property type="entry name" value="Hppk_sf"/>
</dbReference>
<evidence type="ECO:0000256" key="12">
    <source>
        <dbReference type="ARBA" id="ARBA00033413"/>
    </source>
</evidence>
<keyword evidence="7" id="KW-0418">Kinase</keyword>
<evidence type="ECO:0000313" key="15">
    <source>
        <dbReference type="Proteomes" id="UP000562492"/>
    </source>
</evidence>
<dbReference type="SUPFAM" id="SSF55083">
    <property type="entry name" value="6-hydroxymethyl-7,8-dihydropterin pyrophosphokinase, HPPK"/>
    <property type="match status" value="1"/>
</dbReference>
<dbReference type="PROSITE" id="PS00794">
    <property type="entry name" value="HPPK"/>
    <property type="match status" value="1"/>
</dbReference>
<reference evidence="14 15" key="1">
    <citation type="submission" date="2020-08" db="EMBL/GenBank/DDBJ databases">
        <title>Functional genomics of gut bacteria from endangered species of beetles.</title>
        <authorList>
            <person name="Carlos-Shanley C."/>
        </authorList>
    </citation>
    <scope>NUCLEOTIDE SEQUENCE [LARGE SCALE GENOMIC DNA]</scope>
    <source>
        <strain evidence="14 15">S00124</strain>
    </source>
</reference>
<evidence type="ECO:0000256" key="9">
    <source>
        <dbReference type="ARBA" id="ARBA00022909"/>
    </source>
</evidence>
<dbReference type="CDD" id="cd00483">
    <property type="entry name" value="HPPK"/>
    <property type="match status" value="1"/>
</dbReference>
<keyword evidence="8" id="KW-0067">ATP-binding</keyword>
<dbReference type="RefSeq" id="WP_184705932.1">
    <property type="nucleotide sequence ID" value="NZ_JACHKZ010000004.1"/>
</dbReference>
<keyword evidence="5 14" id="KW-0808">Transferase</keyword>
<dbReference type="PANTHER" id="PTHR43071">
    <property type="entry name" value="2-AMINO-4-HYDROXY-6-HYDROXYMETHYLDIHYDROPTERIDINE PYROPHOSPHOKINASE"/>
    <property type="match status" value="1"/>
</dbReference>
<dbReference type="Gene3D" id="3.30.70.560">
    <property type="entry name" value="7,8-Dihydro-6-hydroxymethylpterin-pyrophosphokinase HPPK"/>
    <property type="match status" value="1"/>
</dbReference>
<evidence type="ECO:0000256" key="11">
    <source>
        <dbReference type="ARBA" id="ARBA00029766"/>
    </source>
</evidence>
<comment type="function">
    <text evidence="10">Catalyzes the transfer of pyrophosphate from adenosine triphosphate (ATP) to 6-hydroxymethyl-7,8-dihydropterin, an enzymatic step in folate biosynthesis pathway.</text>
</comment>
<dbReference type="EMBL" id="JACHKZ010000004">
    <property type="protein sequence ID" value="MBB6576955.1"/>
    <property type="molecule type" value="Genomic_DNA"/>
</dbReference>
<evidence type="ECO:0000256" key="2">
    <source>
        <dbReference type="ARBA" id="ARBA00005810"/>
    </source>
</evidence>
<sequence>MSDIALPLAAQVQQQPDGDWAPAEGHAVHAWIGLGANLGDRGLAMQQALAQLAATPGVAVERVSSLYASKPVDSDGPDYLNAVAQLVTRLPAHALLLVLQQLEQAAGRERPYRNAPRTLDLDLLLYASRETVVNLPDLLVPHPRMWQRAFVLLPLQELQPAWVSDAQLQPLLEQGVARAEGPAWALPA</sequence>
<feature type="domain" description="7,8-dihydro-6-hydroxymethylpterin-pyrophosphokinase" evidence="13">
    <location>
        <begin position="113"/>
        <end position="124"/>
    </location>
</feature>
<name>A0ABR6RCR2_9BURK</name>
<organism evidence="14 15">
    <name type="scientific">Comamonas odontotermitis</name>
    <dbReference type="NCBI Taxonomy" id="379895"/>
    <lineage>
        <taxon>Bacteria</taxon>
        <taxon>Pseudomonadati</taxon>
        <taxon>Pseudomonadota</taxon>
        <taxon>Betaproteobacteria</taxon>
        <taxon>Burkholderiales</taxon>
        <taxon>Comamonadaceae</taxon>
        <taxon>Comamonas</taxon>
    </lineage>
</organism>